<keyword evidence="3" id="KW-0833">Ubl conjugation pathway</keyword>
<evidence type="ECO:0000256" key="3">
    <source>
        <dbReference type="ARBA" id="ARBA00022786"/>
    </source>
</evidence>
<comment type="caution">
    <text evidence="5">The sequence shown here is derived from an EMBL/GenBank/DDBJ whole genome shotgun (WGS) entry which is preliminary data.</text>
</comment>
<proteinExistence type="predicted"/>
<dbReference type="AlphaFoldDB" id="A0AAW1J926"/>
<sequence>MSGCLMGNEKGTPLQFGDRTTSDVVVRLRTPEGRDEWLYSHTSILTKKSKYFADRLSDTWPTCQILDARSCVEVHSQDSDFDYHITLLRLFYVVSDSLISESEHGVRNALGILRVAIELDCPIIVSACVEFLESVPWEESEEEEILRTIPNMGPSVNPILSRLQPVDPATIFRIFLSALRLAMSSPPPSLRDLKTSAQEQLEYMLTDDDDAPLLAACDKVKLEVRECTKTLFSNFCSLLESLSKEDKTTISKKVKLELLESNLSDLSWVCQISSKLEIMRDVVTFWSEVSNTLIRTLEDETSISETLEIKFKTIEVATKIIEAIGYGTVILPTAKRLHMVNLWLPFARSAKPIIDASSNDIDEQRTKSDIWKTLESALISIILALPSEYQADILSEWLGNKHIQYPDLTEAFEVWCYRSKVAKKRLASCVSPFESS</sequence>
<evidence type="ECO:0000259" key="4">
    <source>
        <dbReference type="PROSITE" id="PS50097"/>
    </source>
</evidence>
<dbReference type="Gene3D" id="3.30.710.10">
    <property type="entry name" value="Potassium Channel Kv1.1, Chain A"/>
    <property type="match status" value="1"/>
</dbReference>
<name>A0AAW1J926_SAPOF</name>
<accession>A0AAW1J926</accession>
<gene>
    <name evidence="5" type="ORF">RND81_08G161100</name>
</gene>
<dbReference type="SUPFAM" id="SSF54695">
    <property type="entry name" value="POZ domain"/>
    <property type="match status" value="1"/>
</dbReference>
<dbReference type="Pfam" id="PF25553">
    <property type="entry name" value="BTB-POZ_ANK-like"/>
    <property type="match status" value="1"/>
</dbReference>
<dbReference type="InterPro" id="IPR038920">
    <property type="entry name" value="At3g05675-like"/>
</dbReference>
<reference evidence="5" key="1">
    <citation type="submission" date="2024-03" db="EMBL/GenBank/DDBJ databases">
        <title>WGS assembly of Saponaria officinalis var. Norfolk2.</title>
        <authorList>
            <person name="Jenkins J."/>
            <person name="Shu S."/>
            <person name="Grimwood J."/>
            <person name="Barry K."/>
            <person name="Goodstein D."/>
            <person name="Schmutz J."/>
            <person name="Leebens-Mack J."/>
            <person name="Osbourn A."/>
        </authorList>
    </citation>
    <scope>NUCLEOTIDE SEQUENCE [LARGE SCALE GENOMIC DNA]</scope>
    <source>
        <strain evidence="5">JIC</strain>
    </source>
</reference>
<evidence type="ECO:0000256" key="1">
    <source>
        <dbReference type="ARBA" id="ARBA00002668"/>
    </source>
</evidence>
<dbReference type="PROSITE" id="PS50097">
    <property type="entry name" value="BTB"/>
    <property type="match status" value="1"/>
</dbReference>
<dbReference type="Proteomes" id="UP001443914">
    <property type="component" value="Unassembled WGS sequence"/>
</dbReference>
<dbReference type="PANTHER" id="PTHR31060">
    <property type="entry name" value="OSJNBA0011J08.25 PROTEIN-RELATED"/>
    <property type="match status" value="1"/>
</dbReference>
<dbReference type="PANTHER" id="PTHR31060:SF30">
    <property type="entry name" value="OS07G0668800 PROTEIN"/>
    <property type="match status" value="1"/>
</dbReference>
<comment type="function">
    <text evidence="1">May act as a substrate-specific adapter of an E3 ubiquitin-protein ligase complex (CUL3-RBX1-BTB) which mediates the ubiquitination and subsequent proteasomal degradation of target proteins.</text>
</comment>
<keyword evidence="6" id="KW-1185">Reference proteome</keyword>
<evidence type="ECO:0000313" key="6">
    <source>
        <dbReference type="Proteomes" id="UP001443914"/>
    </source>
</evidence>
<dbReference type="InterPro" id="IPR011333">
    <property type="entry name" value="SKP1/BTB/POZ_sf"/>
</dbReference>
<dbReference type="InterPro" id="IPR058039">
    <property type="entry name" value="At3g05675-like_ankyrin"/>
</dbReference>
<organism evidence="5 6">
    <name type="scientific">Saponaria officinalis</name>
    <name type="common">Common soapwort</name>
    <name type="synonym">Lychnis saponaria</name>
    <dbReference type="NCBI Taxonomy" id="3572"/>
    <lineage>
        <taxon>Eukaryota</taxon>
        <taxon>Viridiplantae</taxon>
        <taxon>Streptophyta</taxon>
        <taxon>Embryophyta</taxon>
        <taxon>Tracheophyta</taxon>
        <taxon>Spermatophyta</taxon>
        <taxon>Magnoliopsida</taxon>
        <taxon>eudicotyledons</taxon>
        <taxon>Gunneridae</taxon>
        <taxon>Pentapetalae</taxon>
        <taxon>Caryophyllales</taxon>
        <taxon>Caryophyllaceae</taxon>
        <taxon>Caryophylleae</taxon>
        <taxon>Saponaria</taxon>
    </lineage>
</organism>
<protein>
    <recommendedName>
        <fullName evidence="4">BTB domain-containing protein</fullName>
    </recommendedName>
</protein>
<evidence type="ECO:0000313" key="5">
    <source>
        <dbReference type="EMBL" id="KAK9699226.1"/>
    </source>
</evidence>
<comment type="pathway">
    <text evidence="2">Protein modification; protein ubiquitination.</text>
</comment>
<feature type="domain" description="BTB" evidence="4">
    <location>
        <begin position="22"/>
        <end position="92"/>
    </location>
</feature>
<evidence type="ECO:0000256" key="2">
    <source>
        <dbReference type="ARBA" id="ARBA00004906"/>
    </source>
</evidence>
<dbReference type="EMBL" id="JBDFQZ010000008">
    <property type="protein sequence ID" value="KAK9699226.1"/>
    <property type="molecule type" value="Genomic_DNA"/>
</dbReference>
<dbReference type="InterPro" id="IPR000210">
    <property type="entry name" value="BTB/POZ_dom"/>
</dbReference>